<dbReference type="InterPro" id="IPR025565">
    <property type="entry name" value="DUF4328"/>
</dbReference>
<feature type="transmembrane region" description="Helical" evidence="1">
    <location>
        <begin position="88"/>
        <end position="106"/>
    </location>
</feature>
<gene>
    <name evidence="3" type="ORF">GCM10009665_60550</name>
</gene>
<name>A0ABN1WVG3_9ACTN</name>
<dbReference type="RefSeq" id="WP_344445268.1">
    <property type="nucleotide sequence ID" value="NZ_BAAALF010000154.1"/>
</dbReference>
<feature type="transmembrane region" description="Helical" evidence="1">
    <location>
        <begin position="126"/>
        <end position="156"/>
    </location>
</feature>
<dbReference type="Proteomes" id="UP001500037">
    <property type="component" value="Unassembled WGS sequence"/>
</dbReference>
<proteinExistence type="predicted"/>
<keyword evidence="1" id="KW-0812">Transmembrane</keyword>
<feature type="domain" description="DUF4328" evidence="2">
    <location>
        <begin position="50"/>
        <end position="144"/>
    </location>
</feature>
<protein>
    <recommendedName>
        <fullName evidence="2">DUF4328 domain-containing protein</fullName>
    </recommendedName>
</protein>
<dbReference type="Pfam" id="PF14219">
    <property type="entry name" value="DUF4328"/>
    <property type="match status" value="1"/>
</dbReference>
<keyword evidence="1" id="KW-0472">Membrane</keyword>
<evidence type="ECO:0000313" key="3">
    <source>
        <dbReference type="EMBL" id="GAA1262824.1"/>
    </source>
</evidence>
<reference evidence="3 4" key="1">
    <citation type="journal article" date="2019" name="Int. J. Syst. Evol. Microbiol.">
        <title>The Global Catalogue of Microorganisms (GCM) 10K type strain sequencing project: providing services to taxonomists for standard genome sequencing and annotation.</title>
        <authorList>
            <consortium name="The Broad Institute Genomics Platform"/>
            <consortium name="The Broad Institute Genome Sequencing Center for Infectious Disease"/>
            <person name="Wu L."/>
            <person name="Ma J."/>
        </authorList>
    </citation>
    <scope>NUCLEOTIDE SEQUENCE [LARGE SCALE GENOMIC DNA]</scope>
    <source>
        <strain evidence="3 4">JCM 13004</strain>
    </source>
</reference>
<dbReference type="EMBL" id="BAAALF010000154">
    <property type="protein sequence ID" value="GAA1262824.1"/>
    <property type="molecule type" value="Genomic_DNA"/>
</dbReference>
<evidence type="ECO:0000259" key="2">
    <source>
        <dbReference type="Pfam" id="PF14219"/>
    </source>
</evidence>
<keyword evidence="4" id="KW-1185">Reference proteome</keyword>
<sequence length="195" mass="21091">MAHPAAQPQHLREITEGIIYSSGLQFGLLALYEVGTLFSWHDHLNVCLTFSVLFALVVAIVLPVWTIRCRTNAEVLHPGTQQRMSSTLAGWSWFIPVGFLWLPYQAVTTAWRASAKNGAGTGPVRLWWFARLGGFVAIVAAGTSHGAAAVLIWLALRGVSYGAFVHLARQLCHWQTHDIEQLAASGAAPAPAPAA</sequence>
<evidence type="ECO:0000313" key="4">
    <source>
        <dbReference type="Proteomes" id="UP001500037"/>
    </source>
</evidence>
<comment type="caution">
    <text evidence="3">The sequence shown here is derived from an EMBL/GenBank/DDBJ whole genome shotgun (WGS) entry which is preliminary data.</text>
</comment>
<feature type="transmembrane region" description="Helical" evidence="1">
    <location>
        <begin position="43"/>
        <end position="67"/>
    </location>
</feature>
<keyword evidence="1" id="KW-1133">Transmembrane helix</keyword>
<accession>A0ABN1WVG3</accession>
<evidence type="ECO:0000256" key="1">
    <source>
        <dbReference type="SAM" id="Phobius"/>
    </source>
</evidence>
<organism evidence="3 4">
    <name type="scientific">Kitasatospora nipponensis</name>
    <dbReference type="NCBI Taxonomy" id="258049"/>
    <lineage>
        <taxon>Bacteria</taxon>
        <taxon>Bacillati</taxon>
        <taxon>Actinomycetota</taxon>
        <taxon>Actinomycetes</taxon>
        <taxon>Kitasatosporales</taxon>
        <taxon>Streptomycetaceae</taxon>
        <taxon>Kitasatospora</taxon>
    </lineage>
</organism>